<dbReference type="Proteomes" id="UP000707451">
    <property type="component" value="Unassembled WGS sequence"/>
</dbReference>
<dbReference type="InterPro" id="IPR012093">
    <property type="entry name" value="Pirin"/>
</dbReference>
<comment type="similarity">
    <text evidence="1 2">Belongs to the pirin family.</text>
</comment>
<gene>
    <name evidence="4" type="ORF">KI688_003619</name>
</gene>
<dbReference type="AlphaFoldDB" id="A0A9P7XP41"/>
<evidence type="ECO:0000313" key="4">
    <source>
        <dbReference type="EMBL" id="KAG9064429.1"/>
    </source>
</evidence>
<dbReference type="PANTHER" id="PTHR13903">
    <property type="entry name" value="PIRIN-RELATED"/>
    <property type="match status" value="1"/>
</dbReference>
<dbReference type="InterPro" id="IPR014710">
    <property type="entry name" value="RmlC-like_jellyroll"/>
</dbReference>
<evidence type="ECO:0000256" key="2">
    <source>
        <dbReference type="RuleBase" id="RU003457"/>
    </source>
</evidence>
<evidence type="ECO:0000313" key="5">
    <source>
        <dbReference type="Proteomes" id="UP000707451"/>
    </source>
</evidence>
<accession>A0A9P7XP41</accession>
<dbReference type="CDD" id="cd02909">
    <property type="entry name" value="cupin_pirin_N"/>
    <property type="match status" value="1"/>
</dbReference>
<evidence type="ECO:0000256" key="1">
    <source>
        <dbReference type="ARBA" id="ARBA00008416"/>
    </source>
</evidence>
<evidence type="ECO:0000259" key="3">
    <source>
        <dbReference type="Pfam" id="PF02678"/>
    </source>
</evidence>
<organism evidence="4 5">
    <name type="scientific">Linnemannia hyalina</name>
    <dbReference type="NCBI Taxonomy" id="64524"/>
    <lineage>
        <taxon>Eukaryota</taxon>
        <taxon>Fungi</taxon>
        <taxon>Fungi incertae sedis</taxon>
        <taxon>Mucoromycota</taxon>
        <taxon>Mortierellomycotina</taxon>
        <taxon>Mortierellomycetes</taxon>
        <taxon>Mortierellales</taxon>
        <taxon>Mortierellaceae</taxon>
        <taxon>Linnemannia</taxon>
    </lineage>
</organism>
<name>A0A9P7XP41_9FUNG</name>
<feature type="domain" description="Pirin N-terminal" evidence="3">
    <location>
        <begin position="8"/>
        <end position="101"/>
    </location>
</feature>
<dbReference type="Gene3D" id="2.60.120.10">
    <property type="entry name" value="Jelly Rolls"/>
    <property type="match status" value="1"/>
</dbReference>
<proteinExistence type="inferred from homology"/>
<dbReference type="SUPFAM" id="SSF51182">
    <property type="entry name" value="RmlC-like cupins"/>
    <property type="match status" value="1"/>
</dbReference>
<dbReference type="InterPro" id="IPR003829">
    <property type="entry name" value="Pirin_N_dom"/>
</dbReference>
<comment type="caution">
    <text evidence="4">The sequence shown here is derived from an EMBL/GenBank/DDBJ whole genome shotgun (WGS) entry which is preliminary data.</text>
</comment>
<dbReference type="PANTHER" id="PTHR13903:SF8">
    <property type="entry name" value="PIRIN"/>
    <property type="match status" value="1"/>
</dbReference>
<dbReference type="InterPro" id="IPR011051">
    <property type="entry name" value="RmlC_Cupin_sf"/>
</dbReference>
<protein>
    <recommendedName>
        <fullName evidence="3">Pirin N-terminal domain-containing protein</fullName>
    </recommendedName>
</protein>
<sequence>MYDLVGARRSIGRTELLNYDPFLMLDEFPVDKSRDFRDHPHLGFETVTYMLEGQFRHEDFAGHMGTIGSGDLLWMTAGRGIVHSEMPVKTQTRARKLGLWINSPKEHKICEPQYQELLDAQIPRARPQDFTIATTTAVTIAKPKPPSV</sequence>
<keyword evidence="5" id="KW-1185">Reference proteome</keyword>
<dbReference type="Pfam" id="PF02678">
    <property type="entry name" value="Pirin"/>
    <property type="match status" value="1"/>
</dbReference>
<dbReference type="EMBL" id="JAHRHY010000014">
    <property type="protein sequence ID" value="KAG9064429.1"/>
    <property type="molecule type" value="Genomic_DNA"/>
</dbReference>
<reference evidence="4" key="1">
    <citation type="submission" date="2021-06" db="EMBL/GenBank/DDBJ databases">
        <title>Genome Sequence of Mortierella hyaline Strain SCG-10, a Cold-Adapted, Nitrate-Reducing Fungus Isolated from Soil in Minnesota, USA.</title>
        <authorList>
            <person name="Aldossari N."/>
        </authorList>
    </citation>
    <scope>NUCLEOTIDE SEQUENCE</scope>
    <source>
        <strain evidence="4">SCG-10</strain>
    </source>
</reference>
<dbReference type="OrthoDB" id="198735at2759"/>